<organism evidence="16">
    <name type="scientific">Ambassis gymnocephalus</name>
    <name type="common">bald glassy</name>
    <dbReference type="NCBI Taxonomy" id="1045542"/>
    <lineage>
        <taxon>Eukaryota</taxon>
        <taxon>Metazoa</taxon>
        <taxon>Chordata</taxon>
        <taxon>Craniata</taxon>
        <taxon>Vertebrata</taxon>
        <taxon>Euteleostomi</taxon>
        <taxon>Actinopterygii</taxon>
        <taxon>Neopterygii</taxon>
        <taxon>Teleostei</taxon>
        <taxon>Neoteleostei</taxon>
        <taxon>Acanthomorphata</taxon>
        <taxon>Ovalentaria</taxon>
        <taxon>Ambassidae</taxon>
        <taxon>Ambassis</taxon>
    </lineage>
</organism>
<dbReference type="GO" id="GO:0015986">
    <property type="term" value="P:proton motive force-driven ATP synthesis"/>
    <property type="evidence" value="ECO:0007669"/>
    <property type="project" value="InterPro"/>
</dbReference>
<evidence type="ECO:0000256" key="6">
    <source>
        <dbReference type="ARBA" id="ARBA00022781"/>
    </source>
</evidence>
<keyword evidence="7 15" id="KW-1133">Transmembrane helix</keyword>
<keyword evidence="9 14" id="KW-0496">Mitochondrion</keyword>
<evidence type="ECO:0000256" key="8">
    <source>
        <dbReference type="ARBA" id="ARBA00023065"/>
    </source>
</evidence>
<dbReference type="AlphaFoldDB" id="A0A1L6UUU3"/>
<dbReference type="InterPro" id="IPR001421">
    <property type="entry name" value="ATP8_metazoa"/>
</dbReference>
<evidence type="ECO:0000256" key="7">
    <source>
        <dbReference type="ARBA" id="ARBA00022989"/>
    </source>
</evidence>
<dbReference type="GO" id="GO:0045259">
    <property type="term" value="C:proton-transporting ATP synthase complex"/>
    <property type="evidence" value="ECO:0007669"/>
    <property type="project" value="UniProtKB-KW"/>
</dbReference>
<keyword evidence="11" id="KW-0066">ATP synthesis</keyword>
<comment type="function">
    <text evidence="12">Subunit 8, of the mitochondrial membrane ATP synthase complex (F(1)F(0) ATP synthase or Complex V) that produces ATP from ADP in the presence of a proton gradient across the membrane which is generated by electron transport complexes of the respiratory chain. ATP synthase complex consist of a soluble F(1) head domain - the catalytic core - and a membrane F(1) domain - the membrane proton channel. These two domains are linked by a central stalk rotating inside the F(1) region and a stationary peripheral stalk. During catalysis, ATP synthesis in the catalytic domain of F(1) is coupled via a rotary mechanism of the central stalk subunits to proton translocation. In vivo, can only synthesize ATP although its ATP hydrolase activity can be activated artificially in vitro. Part of the complex F(0) domain.</text>
</comment>
<reference evidence="16" key="1">
    <citation type="submission" date="2016-07" db="EMBL/GenBank/DDBJ databases">
        <title>The complete mitochondrial genome sequence and phylogenetic relationship of Ambassis gymnocephalus.</title>
        <authorList>
            <person name="Dong Y."/>
            <person name="Ma C.Y."/>
            <person name="Chen F.F."/>
            <person name="Qu L.Y."/>
            <person name="Ma L.B."/>
        </authorList>
    </citation>
    <scope>NUCLEOTIDE SEQUENCE</scope>
</reference>
<name>A0A1L6UUU3_9TELE</name>
<comment type="subcellular location">
    <subcellularLocation>
        <location evidence="1 14">Mitochondrion membrane</location>
        <topology evidence="1 14">Single-pass membrane protein</topology>
    </subcellularLocation>
</comment>
<dbReference type="GO" id="GO:0015078">
    <property type="term" value="F:proton transmembrane transporter activity"/>
    <property type="evidence" value="ECO:0007669"/>
    <property type="project" value="InterPro"/>
</dbReference>
<dbReference type="CTD" id="4509"/>
<dbReference type="GO" id="GO:0031966">
    <property type="term" value="C:mitochondrial membrane"/>
    <property type="evidence" value="ECO:0007669"/>
    <property type="project" value="UniProtKB-SubCell"/>
</dbReference>
<keyword evidence="5 14" id="KW-0812">Transmembrane</keyword>
<dbReference type="RefSeq" id="YP_009342477.1">
    <property type="nucleotide sequence ID" value="NC_033497.1"/>
</dbReference>
<evidence type="ECO:0000256" key="11">
    <source>
        <dbReference type="ARBA" id="ARBA00023310"/>
    </source>
</evidence>
<evidence type="ECO:0000256" key="3">
    <source>
        <dbReference type="ARBA" id="ARBA00022448"/>
    </source>
</evidence>
<evidence type="ECO:0000256" key="2">
    <source>
        <dbReference type="ARBA" id="ARBA00008892"/>
    </source>
</evidence>
<keyword evidence="4 14" id="KW-0138">CF(0)</keyword>
<evidence type="ECO:0000256" key="10">
    <source>
        <dbReference type="ARBA" id="ARBA00023136"/>
    </source>
</evidence>
<dbReference type="PANTHER" id="PTHR39937">
    <property type="entry name" value="ATP SYNTHASE PROTEIN 8"/>
    <property type="match status" value="1"/>
</dbReference>
<keyword evidence="3 14" id="KW-0813">Transport</keyword>
<dbReference type="Pfam" id="PF00895">
    <property type="entry name" value="ATP-synt_8"/>
    <property type="match status" value="1"/>
</dbReference>
<evidence type="ECO:0000256" key="9">
    <source>
        <dbReference type="ARBA" id="ARBA00023128"/>
    </source>
</evidence>
<evidence type="ECO:0000256" key="13">
    <source>
        <dbReference type="ARBA" id="ARBA00064647"/>
    </source>
</evidence>
<evidence type="ECO:0000313" key="16">
    <source>
        <dbReference type="EMBL" id="APS85050.1"/>
    </source>
</evidence>
<evidence type="ECO:0000256" key="1">
    <source>
        <dbReference type="ARBA" id="ARBA00004304"/>
    </source>
</evidence>
<evidence type="ECO:0000256" key="12">
    <source>
        <dbReference type="ARBA" id="ARBA00053067"/>
    </source>
</evidence>
<geneLocation type="mitochondrion" evidence="16"/>
<evidence type="ECO:0000256" key="4">
    <source>
        <dbReference type="ARBA" id="ARBA00022547"/>
    </source>
</evidence>
<protein>
    <recommendedName>
        <fullName evidence="14">ATP synthase complex subunit 8</fullName>
    </recommendedName>
</protein>
<gene>
    <name evidence="16" type="primary">ATP8</name>
</gene>
<keyword evidence="8 14" id="KW-0406">Ion transport</keyword>
<comment type="similarity">
    <text evidence="2 14">Belongs to the ATPase protein 8 family.</text>
</comment>
<sequence>MPQLNPTPWFIILVFSWLIFLLFIPPKVISHETPNQPSHQSTEKAQMGAWTWLWH</sequence>
<proteinExistence type="inferred from homology"/>
<dbReference type="PANTHER" id="PTHR39937:SF1">
    <property type="entry name" value="ATP SYNTHASE PROTEIN 8"/>
    <property type="match status" value="1"/>
</dbReference>
<dbReference type="GeneID" id="30898630"/>
<evidence type="ECO:0000256" key="5">
    <source>
        <dbReference type="ARBA" id="ARBA00022692"/>
    </source>
</evidence>
<evidence type="ECO:0000256" key="15">
    <source>
        <dbReference type="SAM" id="Phobius"/>
    </source>
</evidence>
<dbReference type="InterPro" id="IPR050635">
    <property type="entry name" value="ATPase_protein_8"/>
</dbReference>
<feature type="transmembrane region" description="Helical" evidence="15">
    <location>
        <begin position="6"/>
        <end position="24"/>
    </location>
</feature>
<comment type="subunit">
    <text evidence="13">Component of the ATP synthase complex composed at least of ATP5F1A/subunit alpha, ATP5F1B/subunit beta, ATP5MC1/subunit c (homooctomer), MT-ATP6/subunit a, MT-ATP8/subunit 8, ATP5ME/subunit e, ATP5MF/subunit f, ATP5MG/subunit g, ATP5MK/subunit k, ATP5MJ/subunit j, ATP5F1C/subunit gamma, ATP5F1D/subunit delta, ATP5F1E/subunit epsilon, ATP5PF/subunit F6, ATP5PB/subunit b, ATP5PD/subunit d, ATP5PO/subunit OSCP. ATP synthase complex consists of a soluble F(1) head domain (subunits alpha(3) and beta(3)) - the catalytic core - and a membrane F(0) domain - the membrane proton channel (subunits c, a, 8, e, f, g, k and j). These two domains are linked by a central stalk (subunits gamma, delta, and epsilon) rotating inside the F1 region and a stationary peripheral stalk (subunits F6, b, d, and OSCP).</text>
</comment>
<accession>A0A1L6UUU3</accession>
<evidence type="ECO:0000256" key="14">
    <source>
        <dbReference type="RuleBase" id="RU003661"/>
    </source>
</evidence>
<dbReference type="EMBL" id="KX621134">
    <property type="protein sequence ID" value="APS85050.1"/>
    <property type="molecule type" value="Genomic_DNA"/>
</dbReference>
<keyword evidence="6 14" id="KW-0375">Hydrogen ion transport</keyword>
<keyword evidence="10 15" id="KW-0472">Membrane</keyword>